<evidence type="ECO:0000313" key="5">
    <source>
        <dbReference type="Proteomes" id="UP001200537"/>
    </source>
</evidence>
<dbReference type="EMBL" id="JAKNHJ010000008">
    <property type="protein sequence ID" value="MCG4617911.1"/>
    <property type="molecule type" value="Genomic_DNA"/>
</dbReference>
<evidence type="ECO:0000256" key="2">
    <source>
        <dbReference type="ARBA" id="ARBA00022695"/>
    </source>
</evidence>
<dbReference type="PANTHER" id="PTHR43584">
    <property type="entry name" value="NUCLEOTIDYL TRANSFERASE"/>
    <property type="match status" value="1"/>
</dbReference>
<keyword evidence="1 4" id="KW-0808">Transferase</keyword>
<sequence length="267" mass="28666">MAVTKAVILARGLGTRMRANDESTNLSGEQAAAASAGTKGLINVGRPFLDYVISAFADAGIKKVCLVIGPEHDAFRNYYDNVEKNRVTITYAIQEEPLGTANAVAAAADFIGEDRSLVLNSDNYYPLPVLKQLVQAPGLAVAGFSRAELIANSNIEAERVKSYAIMDVGDGVLQNIIEKPSDAEMAAHPDAPVNMNCWLFDQSVITACESIEPSVRGEYELTDAVRYLIRNDSNIEVVPVACGVLDMSSRKDIGAIKDALQDVEVSL</sequence>
<dbReference type="Pfam" id="PF00483">
    <property type="entry name" value="NTP_transferase"/>
    <property type="match status" value="1"/>
</dbReference>
<dbReference type="InterPro" id="IPR050065">
    <property type="entry name" value="GlmU-like"/>
</dbReference>
<organism evidence="4 5">
    <name type="scientific">Varibaculum cambriense</name>
    <dbReference type="NCBI Taxonomy" id="184870"/>
    <lineage>
        <taxon>Bacteria</taxon>
        <taxon>Bacillati</taxon>
        <taxon>Actinomycetota</taxon>
        <taxon>Actinomycetes</taxon>
        <taxon>Actinomycetales</taxon>
        <taxon>Actinomycetaceae</taxon>
        <taxon>Varibaculum</taxon>
    </lineage>
</organism>
<dbReference type="Gene3D" id="3.90.550.10">
    <property type="entry name" value="Spore Coat Polysaccharide Biosynthesis Protein SpsA, Chain A"/>
    <property type="match status" value="1"/>
</dbReference>
<gene>
    <name evidence="4" type="ORF">L0M99_05325</name>
</gene>
<evidence type="ECO:0000313" key="4">
    <source>
        <dbReference type="EMBL" id="MCG4617911.1"/>
    </source>
</evidence>
<keyword evidence="2" id="KW-0548">Nucleotidyltransferase</keyword>
<reference evidence="4" key="1">
    <citation type="submission" date="2022-01" db="EMBL/GenBank/DDBJ databases">
        <title>Collection of gut derived symbiotic bacterial strains cultured from healthy donors.</title>
        <authorList>
            <person name="Lin H."/>
            <person name="Kohout C."/>
            <person name="Waligurski E."/>
            <person name="Pamer E.G."/>
        </authorList>
    </citation>
    <scope>NUCLEOTIDE SEQUENCE</scope>
    <source>
        <strain evidence="4">DFI.7.46</strain>
    </source>
</reference>
<protein>
    <submittedName>
        <fullName evidence="4">NTP transferase domain-containing protein</fullName>
    </submittedName>
</protein>
<dbReference type="Proteomes" id="UP001200537">
    <property type="component" value="Unassembled WGS sequence"/>
</dbReference>
<evidence type="ECO:0000256" key="1">
    <source>
        <dbReference type="ARBA" id="ARBA00022679"/>
    </source>
</evidence>
<dbReference type="SUPFAM" id="SSF53448">
    <property type="entry name" value="Nucleotide-diphospho-sugar transferases"/>
    <property type="match status" value="1"/>
</dbReference>
<dbReference type="InterPro" id="IPR029044">
    <property type="entry name" value="Nucleotide-diphossugar_trans"/>
</dbReference>
<dbReference type="GO" id="GO:0016779">
    <property type="term" value="F:nucleotidyltransferase activity"/>
    <property type="evidence" value="ECO:0007669"/>
    <property type="project" value="UniProtKB-KW"/>
</dbReference>
<dbReference type="AlphaFoldDB" id="A0AAJ1BC36"/>
<feature type="domain" description="Nucleotidyl transferase" evidence="3">
    <location>
        <begin position="6"/>
        <end position="234"/>
    </location>
</feature>
<evidence type="ECO:0000259" key="3">
    <source>
        <dbReference type="Pfam" id="PF00483"/>
    </source>
</evidence>
<accession>A0AAJ1BC36</accession>
<dbReference type="InterPro" id="IPR005835">
    <property type="entry name" value="NTP_transferase_dom"/>
</dbReference>
<proteinExistence type="predicted"/>
<comment type="caution">
    <text evidence="4">The sequence shown here is derived from an EMBL/GenBank/DDBJ whole genome shotgun (WGS) entry which is preliminary data.</text>
</comment>
<name>A0AAJ1BC36_9ACTO</name>
<dbReference type="PANTHER" id="PTHR43584:SF8">
    <property type="entry name" value="N-ACETYLMURAMATE ALPHA-1-PHOSPHATE URIDYLYLTRANSFERASE"/>
    <property type="match status" value="1"/>
</dbReference>
<dbReference type="RefSeq" id="WP_024060056.1">
    <property type="nucleotide sequence ID" value="NZ_JAGZVZ010000006.1"/>
</dbReference>